<dbReference type="Pfam" id="PF17917">
    <property type="entry name" value="RT_RNaseH"/>
    <property type="match status" value="1"/>
</dbReference>
<dbReference type="Gene3D" id="2.40.70.10">
    <property type="entry name" value="Acid Proteases"/>
    <property type="match status" value="1"/>
</dbReference>
<dbReference type="InterPro" id="IPR036875">
    <property type="entry name" value="Znf_CCHC_sf"/>
</dbReference>
<dbReference type="InterPro" id="IPR036397">
    <property type="entry name" value="RNaseH_sf"/>
</dbReference>
<dbReference type="InterPro" id="IPR043128">
    <property type="entry name" value="Rev_trsase/Diguanyl_cyclase"/>
</dbReference>
<dbReference type="SUPFAM" id="SSF50630">
    <property type="entry name" value="Acid proteases"/>
    <property type="match status" value="1"/>
</dbReference>
<keyword evidence="8" id="KW-0862">Zinc</keyword>
<keyword evidence="3" id="KW-0548">Nucleotidyltransferase</keyword>
<dbReference type="SMART" id="SM00343">
    <property type="entry name" value="ZnF_C2HC"/>
    <property type="match status" value="2"/>
</dbReference>
<dbReference type="InterPro" id="IPR001584">
    <property type="entry name" value="Integrase_cat-core"/>
</dbReference>
<evidence type="ECO:0000259" key="12">
    <source>
        <dbReference type="PROSITE" id="PS50994"/>
    </source>
</evidence>
<dbReference type="Gene3D" id="1.10.340.70">
    <property type="match status" value="1"/>
</dbReference>
<evidence type="ECO:0000259" key="10">
    <source>
        <dbReference type="PROSITE" id="PS50158"/>
    </source>
</evidence>
<name>A0ABR3HTW1_LOXSC</name>
<dbReference type="PROSITE" id="PS50158">
    <property type="entry name" value="ZF_CCHC"/>
    <property type="match status" value="1"/>
</dbReference>
<dbReference type="PANTHER" id="PTHR37984:SF5">
    <property type="entry name" value="PROTEIN NYNRIN-LIKE"/>
    <property type="match status" value="1"/>
</dbReference>
<keyword evidence="14" id="KW-1185">Reference proteome</keyword>
<dbReference type="InterPro" id="IPR012337">
    <property type="entry name" value="RNaseH-like_sf"/>
</dbReference>
<evidence type="ECO:0000256" key="3">
    <source>
        <dbReference type="ARBA" id="ARBA00022695"/>
    </source>
</evidence>
<evidence type="ECO:0000256" key="5">
    <source>
        <dbReference type="ARBA" id="ARBA00022759"/>
    </source>
</evidence>
<feature type="compositionally biased region" description="Acidic residues" evidence="9">
    <location>
        <begin position="297"/>
        <end position="311"/>
    </location>
</feature>
<dbReference type="InterPro" id="IPR041373">
    <property type="entry name" value="RT_RNaseH"/>
</dbReference>
<organism evidence="13 14">
    <name type="scientific">Loxostege sticticalis</name>
    <name type="common">Beet webworm moth</name>
    <dbReference type="NCBI Taxonomy" id="481309"/>
    <lineage>
        <taxon>Eukaryota</taxon>
        <taxon>Metazoa</taxon>
        <taxon>Ecdysozoa</taxon>
        <taxon>Arthropoda</taxon>
        <taxon>Hexapoda</taxon>
        <taxon>Insecta</taxon>
        <taxon>Pterygota</taxon>
        <taxon>Neoptera</taxon>
        <taxon>Endopterygota</taxon>
        <taxon>Lepidoptera</taxon>
        <taxon>Glossata</taxon>
        <taxon>Ditrysia</taxon>
        <taxon>Pyraloidea</taxon>
        <taxon>Crambidae</taxon>
        <taxon>Pyraustinae</taxon>
        <taxon>Loxostege</taxon>
    </lineage>
</organism>
<evidence type="ECO:0000256" key="4">
    <source>
        <dbReference type="ARBA" id="ARBA00022722"/>
    </source>
</evidence>
<dbReference type="SUPFAM" id="SSF56672">
    <property type="entry name" value="DNA/RNA polymerases"/>
    <property type="match status" value="1"/>
</dbReference>
<dbReference type="Pfam" id="PF00665">
    <property type="entry name" value="rve"/>
    <property type="match status" value="1"/>
</dbReference>
<evidence type="ECO:0000313" key="14">
    <source>
        <dbReference type="Proteomes" id="UP001549920"/>
    </source>
</evidence>
<dbReference type="CDD" id="cd01647">
    <property type="entry name" value="RT_LTR"/>
    <property type="match status" value="1"/>
</dbReference>
<feature type="domain" description="Integrase catalytic" evidence="12">
    <location>
        <begin position="1054"/>
        <end position="1206"/>
    </location>
</feature>
<dbReference type="PROSITE" id="PS50878">
    <property type="entry name" value="RT_POL"/>
    <property type="match status" value="1"/>
</dbReference>
<dbReference type="EMBL" id="JBEUOH010000013">
    <property type="protein sequence ID" value="KAL0879933.1"/>
    <property type="molecule type" value="Genomic_DNA"/>
</dbReference>
<dbReference type="CDD" id="cd09274">
    <property type="entry name" value="RNase_HI_RT_Ty3"/>
    <property type="match status" value="1"/>
</dbReference>
<keyword evidence="6" id="KW-0378">Hydrolase</keyword>
<protein>
    <recommendedName>
        <fullName evidence="1">RNA-directed DNA polymerase</fullName>
        <ecNumber evidence="1">2.7.7.49</ecNumber>
    </recommendedName>
</protein>
<keyword evidence="7" id="KW-0695">RNA-directed DNA polymerase</keyword>
<dbReference type="InterPro" id="IPR041588">
    <property type="entry name" value="Integrase_H2C2"/>
</dbReference>
<feature type="domain" description="Reverse transcriptase" evidence="11">
    <location>
        <begin position="504"/>
        <end position="682"/>
    </location>
</feature>
<dbReference type="InterPro" id="IPR050951">
    <property type="entry name" value="Retrovirus_Pol_polyprotein"/>
</dbReference>
<dbReference type="SUPFAM" id="SSF53098">
    <property type="entry name" value="Ribonuclease H-like"/>
    <property type="match status" value="1"/>
</dbReference>
<dbReference type="InterPro" id="IPR021109">
    <property type="entry name" value="Peptidase_aspartic_dom_sf"/>
</dbReference>
<feature type="domain" description="CCHC-type" evidence="10">
    <location>
        <begin position="216"/>
        <end position="230"/>
    </location>
</feature>
<gene>
    <name evidence="13" type="ORF">ABMA27_002451</name>
</gene>
<feature type="region of interest" description="Disordered" evidence="9">
    <location>
        <begin position="256"/>
        <end position="311"/>
    </location>
</feature>
<dbReference type="SUPFAM" id="SSF57756">
    <property type="entry name" value="Retrovirus zinc finger-like domains"/>
    <property type="match status" value="1"/>
</dbReference>
<dbReference type="Gene3D" id="3.10.20.370">
    <property type="match status" value="1"/>
</dbReference>
<proteinExistence type="predicted"/>
<dbReference type="Pfam" id="PF17921">
    <property type="entry name" value="Integrase_H2C2"/>
    <property type="match status" value="1"/>
</dbReference>
<keyword evidence="8" id="KW-0479">Metal-binding</keyword>
<feature type="region of interest" description="Disordered" evidence="9">
    <location>
        <begin position="174"/>
        <end position="193"/>
    </location>
</feature>
<dbReference type="Gene3D" id="4.10.60.10">
    <property type="entry name" value="Zinc finger, CCHC-type"/>
    <property type="match status" value="1"/>
</dbReference>
<dbReference type="InterPro" id="IPR001878">
    <property type="entry name" value="Znf_CCHC"/>
</dbReference>
<keyword evidence="4" id="KW-0540">Nuclease</keyword>
<evidence type="ECO:0000256" key="6">
    <source>
        <dbReference type="ARBA" id="ARBA00022801"/>
    </source>
</evidence>
<evidence type="ECO:0000256" key="1">
    <source>
        <dbReference type="ARBA" id="ARBA00012493"/>
    </source>
</evidence>
<evidence type="ECO:0000256" key="2">
    <source>
        <dbReference type="ARBA" id="ARBA00022679"/>
    </source>
</evidence>
<sequence>MAAKFGEFNLETGNWNSYCERLDMHFVANNVAEEKKLPTLISIIGESGYELMVNVCSPIKPHKKNYEEVVKLMTEHLQPKPSILAARYIFRQRMQRLGESVTQYVSELKRLSRPCDFKDTLNENLRDQFVCGIRSETIRQRLFAEENLDWTNATKLANIIESAARDASVVFSEETDNRDAGSRSTLARSSMGVGPGAPGDVYRVTGEMDRMRIAECTACGETGHRWSECRYRNFDCSRCRKIGHLRRVCPLGKQISAGRGSGRAGWSSSPRGRGRGRGRERAGAGARGGARAHYVHEEDDSRDSQDAEQQDEEPMYLMSLGNYKPVSIPIKVQNQIIKMEVDTGSALSCISELVYRKMFPKCVLKACNLTLRFYNGMRAKPLGVIEVNVTYNKINKILDLYVIENGTTNLLGRQWLAELNITIPRFSVTNDGSCNKIDSLDTDSILKDMFCRYKEVFNEELGQFTGGRARLRVCEGAKPVFCRARPLPYALRERVDAELDAMLRAGVIEPVDHSDWATPLVIVNKPDGSLRLCADYKVTLNRALLVDKFPVPKIEDLFSKISGSRYFSKLDLAQAYNQIILDNESTKLTVINTHRGLFKYNRLVYGLASSPGIFQRFMNELLKDIPNVSFFLDDILISTSSLSDNVKTLNVVLEVLQKNGLKIKRQKCNFFANEVKYLGFVIDKEGIKVDPDKVKPILTMTPPTNVSELRSFIGMINFYGKFIENLSEHLAPLYCLLRKHSRWVWGQSQQRAFNKVKELLKGAHVLAYYDVAKPVVLTCDAGPRGLGAVLAQRDAAGRERVIAYASRALAPAEINYSQIHKEALAIIFAVKKFHQYLYGRHFTLRTDHKPLVSMFGPGAGVPNMTASRLQRWAIILSAYDFTIEYIKSDDNTADALSRLIATHKDGLGKNEDYPEQTYLHFAAEALLLDYNVIRKETQKDSILSRVYSYIRDGWPQEIEIRELKPYFNRRSELYCELDCIMWGHRVVVPEKCQSKVLRELHDSHMGVVKTKSLARSYVWWPGVDEAVEGTCRACEVCAALAAAPPAHEPRSWPWPQRPWSRIHVDFLGPILGERYLVMVDATTKWIEIFKMSSTTAKMIISKFREVFARFGLPKQIVSDNGPPFSSSEMIDFYKGNGIEPIFTAPYHPASNGAAENAVKICKRVIKKAIMQRIDINTALNRFLLIYRNTAHNTTGESPAQLLFGRSLRTRLDCIKPDREKKITHLQRQQESAAGGALRSFSIGEEVWFRNFGTNNRWQKGVVIEVLGETDYNIRSVDGQTVHRHVDQLKRRGGNVVLSEHRAKRSSTEAGSDGVAADLCPAVLQPLTSPVCVTVPAVSAGGDVAGAAGSASAQASATIAETGPHHRWPVRIRRPPIRYGFDSN</sequence>
<dbReference type="PROSITE" id="PS50994">
    <property type="entry name" value="INTEGRASE"/>
    <property type="match status" value="1"/>
</dbReference>
<comment type="caution">
    <text evidence="13">The sequence shown here is derived from an EMBL/GenBank/DDBJ whole genome shotgun (WGS) entry which is preliminary data.</text>
</comment>
<dbReference type="Pfam" id="PF00078">
    <property type="entry name" value="RVT_1"/>
    <property type="match status" value="1"/>
</dbReference>
<keyword evidence="2" id="KW-0808">Transferase</keyword>
<dbReference type="InterPro" id="IPR000477">
    <property type="entry name" value="RT_dom"/>
</dbReference>
<dbReference type="Gene3D" id="3.30.420.10">
    <property type="entry name" value="Ribonuclease H-like superfamily/Ribonuclease H"/>
    <property type="match status" value="1"/>
</dbReference>
<dbReference type="EC" id="2.7.7.49" evidence="1"/>
<dbReference type="Gene3D" id="3.10.10.10">
    <property type="entry name" value="HIV Type 1 Reverse Transcriptase, subunit A, domain 1"/>
    <property type="match status" value="1"/>
</dbReference>
<evidence type="ECO:0000313" key="13">
    <source>
        <dbReference type="EMBL" id="KAL0879933.1"/>
    </source>
</evidence>
<keyword evidence="8" id="KW-0863">Zinc-finger</keyword>
<accession>A0ABR3HTW1</accession>
<reference evidence="13 14" key="1">
    <citation type="submission" date="2024-06" db="EMBL/GenBank/DDBJ databases">
        <title>A chromosome-level genome assembly of beet webworm, Loxostege sticticalis.</title>
        <authorList>
            <person name="Zhang Y."/>
        </authorList>
    </citation>
    <scope>NUCLEOTIDE SEQUENCE [LARGE SCALE GENOMIC DNA]</scope>
    <source>
        <strain evidence="13">AQ026</strain>
        <tissue evidence="13">Whole body</tissue>
    </source>
</reference>
<keyword evidence="5" id="KW-0255">Endonuclease</keyword>
<dbReference type="InterPro" id="IPR043502">
    <property type="entry name" value="DNA/RNA_pol_sf"/>
</dbReference>
<dbReference type="PANTHER" id="PTHR37984">
    <property type="entry name" value="PROTEIN CBG26694"/>
    <property type="match status" value="1"/>
</dbReference>
<dbReference type="Gene3D" id="3.30.70.270">
    <property type="match status" value="2"/>
</dbReference>
<evidence type="ECO:0000259" key="11">
    <source>
        <dbReference type="PROSITE" id="PS50878"/>
    </source>
</evidence>
<evidence type="ECO:0000256" key="7">
    <source>
        <dbReference type="ARBA" id="ARBA00022918"/>
    </source>
</evidence>
<evidence type="ECO:0000256" key="9">
    <source>
        <dbReference type="SAM" id="MobiDB-lite"/>
    </source>
</evidence>
<evidence type="ECO:0000256" key="8">
    <source>
        <dbReference type="PROSITE-ProRule" id="PRU00047"/>
    </source>
</evidence>
<dbReference type="Proteomes" id="UP001549920">
    <property type="component" value="Unassembled WGS sequence"/>
</dbReference>